<comment type="caution">
    <text evidence="1">The sequence shown here is derived from an EMBL/GenBank/DDBJ whole genome shotgun (WGS) entry which is preliminary data.</text>
</comment>
<protein>
    <submittedName>
        <fullName evidence="1">Uncharacterized protein</fullName>
    </submittedName>
</protein>
<name>A0A085JER9_9GAMM</name>
<accession>A0A085JER9</accession>
<evidence type="ECO:0000313" key="2">
    <source>
        <dbReference type="Proteomes" id="UP000028602"/>
    </source>
</evidence>
<organism evidence="1 2">
    <name type="scientific">Tatumella ptyseos ATCC 33301</name>
    <dbReference type="NCBI Taxonomy" id="1005995"/>
    <lineage>
        <taxon>Bacteria</taxon>
        <taxon>Pseudomonadati</taxon>
        <taxon>Pseudomonadota</taxon>
        <taxon>Gammaproteobacteria</taxon>
        <taxon>Enterobacterales</taxon>
        <taxon>Erwiniaceae</taxon>
        <taxon>Tatumella</taxon>
    </lineage>
</organism>
<evidence type="ECO:0000313" key="1">
    <source>
        <dbReference type="EMBL" id="KFD18965.1"/>
    </source>
</evidence>
<gene>
    <name evidence="1" type="ORF">GTPT_2266</name>
</gene>
<dbReference type="AlphaFoldDB" id="A0A085JER9"/>
<dbReference type="EMBL" id="JMPR01000035">
    <property type="protein sequence ID" value="KFD18965.1"/>
    <property type="molecule type" value="Genomic_DNA"/>
</dbReference>
<proteinExistence type="predicted"/>
<reference evidence="1 2" key="1">
    <citation type="submission" date="2014-05" db="EMBL/GenBank/DDBJ databases">
        <title>ATOL: Assembling a taxonomically balanced genome-scale reconstruction of the evolutionary history of the Enterobacteriaceae.</title>
        <authorList>
            <person name="Plunkett G.III."/>
            <person name="Neeno-Eckwall E.C."/>
            <person name="Glasner J.D."/>
            <person name="Perna N.T."/>
        </authorList>
    </citation>
    <scope>NUCLEOTIDE SEQUENCE [LARGE SCALE GENOMIC DNA]</scope>
    <source>
        <strain evidence="1 2">ATCC 33301</strain>
    </source>
</reference>
<sequence>MPAWKNVSGNNCRGQIFMCMVQTFSRILAGSDNRLTDADNVISPVSVTA</sequence>
<keyword evidence="2" id="KW-1185">Reference proteome</keyword>
<dbReference type="Proteomes" id="UP000028602">
    <property type="component" value="Unassembled WGS sequence"/>
</dbReference>